<feature type="domain" description="Mos1 transposase HTH" evidence="1">
    <location>
        <begin position="5"/>
        <end position="51"/>
    </location>
</feature>
<accession>A0A1A9ZC32</accession>
<organism evidence="2 3">
    <name type="scientific">Glossina pallidipes</name>
    <name type="common">Tsetse fly</name>
    <dbReference type="NCBI Taxonomy" id="7398"/>
    <lineage>
        <taxon>Eukaryota</taxon>
        <taxon>Metazoa</taxon>
        <taxon>Ecdysozoa</taxon>
        <taxon>Arthropoda</taxon>
        <taxon>Hexapoda</taxon>
        <taxon>Insecta</taxon>
        <taxon>Pterygota</taxon>
        <taxon>Neoptera</taxon>
        <taxon>Endopterygota</taxon>
        <taxon>Diptera</taxon>
        <taxon>Brachycera</taxon>
        <taxon>Muscomorpha</taxon>
        <taxon>Hippoboscoidea</taxon>
        <taxon>Glossinidae</taxon>
        <taxon>Glossina</taxon>
    </lineage>
</organism>
<dbReference type="GO" id="GO:0000793">
    <property type="term" value="C:condensed chromosome"/>
    <property type="evidence" value="ECO:0007669"/>
    <property type="project" value="TreeGrafter"/>
</dbReference>
<dbReference type="GO" id="GO:0000729">
    <property type="term" value="P:DNA double-strand break processing"/>
    <property type="evidence" value="ECO:0007669"/>
    <property type="project" value="TreeGrafter"/>
</dbReference>
<dbReference type="InterPro" id="IPR052709">
    <property type="entry name" value="Transposase-MT_Hybrid"/>
</dbReference>
<name>A0A1A9ZC32_GLOPL</name>
<dbReference type="GO" id="GO:0015074">
    <property type="term" value="P:DNA integration"/>
    <property type="evidence" value="ECO:0007669"/>
    <property type="project" value="TreeGrafter"/>
</dbReference>
<dbReference type="EnsemblMetazoa" id="GPAI010144-RA">
    <property type="protein sequence ID" value="GPAI010144-PA"/>
    <property type="gene ID" value="GPAI010144"/>
</dbReference>
<evidence type="ECO:0000259" key="1">
    <source>
        <dbReference type="Pfam" id="PF17906"/>
    </source>
</evidence>
<proteinExistence type="predicted"/>
<dbReference type="AlphaFoldDB" id="A0A1A9ZC32"/>
<dbReference type="GO" id="GO:0035861">
    <property type="term" value="C:site of double-strand break"/>
    <property type="evidence" value="ECO:0007669"/>
    <property type="project" value="TreeGrafter"/>
</dbReference>
<dbReference type="GO" id="GO:0031297">
    <property type="term" value="P:replication fork processing"/>
    <property type="evidence" value="ECO:0007669"/>
    <property type="project" value="TreeGrafter"/>
</dbReference>
<dbReference type="GO" id="GO:0044774">
    <property type="term" value="P:mitotic DNA integrity checkpoint signaling"/>
    <property type="evidence" value="ECO:0007669"/>
    <property type="project" value="TreeGrafter"/>
</dbReference>
<sequence>MDRSEICTVMKYEFLHGTTTSQIAPNINSVFGSSVTTQQTVSDWFAKFRIGKFDLTNDARGRSQSKVNNDVLNIAVVYELLLKFGVSKQTISTDLAQIGRVKKLDKSVPHQLNGKQKQKHFEACLMFPSTQCDNRERSAHVSFEDYKRSRDLRKISAEEI</sequence>
<evidence type="ECO:0000313" key="3">
    <source>
        <dbReference type="Proteomes" id="UP000092445"/>
    </source>
</evidence>
<reference evidence="2" key="2">
    <citation type="submission" date="2020-05" db="UniProtKB">
        <authorList>
            <consortium name="EnsemblMetazoa"/>
        </authorList>
    </citation>
    <scope>IDENTIFICATION</scope>
    <source>
        <strain evidence="2">IAEA</strain>
    </source>
</reference>
<protein>
    <submittedName>
        <fullName evidence="2">HTH_48 domain-containing protein</fullName>
    </submittedName>
</protein>
<dbReference type="VEuPathDB" id="VectorBase:GPAI010144"/>
<dbReference type="PANTHER" id="PTHR46060">
    <property type="entry name" value="MARINER MOS1 TRANSPOSASE-LIKE PROTEIN"/>
    <property type="match status" value="1"/>
</dbReference>
<dbReference type="GO" id="GO:0005634">
    <property type="term" value="C:nucleus"/>
    <property type="evidence" value="ECO:0007669"/>
    <property type="project" value="TreeGrafter"/>
</dbReference>
<dbReference type="Pfam" id="PF17906">
    <property type="entry name" value="HTH_48"/>
    <property type="match status" value="1"/>
</dbReference>
<dbReference type="GO" id="GO:0000014">
    <property type="term" value="F:single-stranded DNA endodeoxyribonuclease activity"/>
    <property type="evidence" value="ECO:0007669"/>
    <property type="project" value="TreeGrafter"/>
</dbReference>
<keyword evidence="3" id="KW-1185">Reference proteome</keyword>
<reference evidence="3" key="1">
    <citation type="submission" date="2014-03" db="EMBL/GenBank/DDBJ databases">
        <authorList>
            <person name="Aksoy S."/>
            <person name="Warren W."/>
            <person name="Wilson R.K."/>
        </authorList>
    </citation>
    <scope>NUCLEOTIDE SEQUENCE [LARGE SCALE GENOMIC DNA]</scope>
    <source>
        <strain evidence="3">IAEA</strain>
    </source>
</reference>
<dbReference type="PANTHER" id="PTHR46060:SF2">
    <property type="entry name" value="HISTONE-LYSINE N-METHYLTRANSFERASE SETMAR"/>
    <property type="match status" value="1"/>
</dbReference>
<dbReference type="Gene3D" id="1.10.10.1450">
    <property type="match status" value="1"/>
</dbReference>
<evidence type="ECO:0000313" key="2">
    <source>
        <dbReference type="EnsemblMetazoa" id="GPAI010144-PA"/>
    </source>
</evidence>
<dbReference type="InterPro" id="IPR041426">
    <property type="entry name" value="Mos1_HTH"/>
</dbReference>
<dbReference type="GO" id="GO:0042800">
    <property type="term" value="F:histone H3K4 methyltransferase activity"/>
    <property type="evidence" value="ECO:0007669"/>
    <property type="project" value="TreeGrafter"/>
</dbReference>
<dbReference type="GO" id="GO:0044547">
    <property type="term" value="F:DNA topoisomerase binding"/>
    <property type="evidence" value="ECO:0007669"/>
    <property type="project" value="TreeGrafter"/>
</dbReference>
<dbReference type="Proteomes" id="UP000092445">
    <property type="component" value="Unassembled WGS sequence"/>
</dbReference>
<dbReference type="GO" id="GO:0003690">
    <property type="term" value="F:double-stranded DNA binding"/>
    <property type="evidence" value="ECO:0007669"/>
    <property type="project" value="TreeGrafter"/>
</dbReference>
<dbReference type="GO" id="GO:0003697">
    <property type="term" value="F:single-stranded DNA binding"/>
    <property type="evidence" value="ECO:0007669"/>
    <property type="project" value="TreeGrafter"/>
</dbReference>
<dbReference type="STRING" id="7398.A0A1A9ZC32"/>
<dbReference type="GO" id="GO:0046975">
    <property type="term" value="F:histone H3K36 methyltransferase activity"/>
    <property type="evidence" value="ECO:0007669"/>
    <property type="project" value="TreeGrafter"/>
</dbReference>
<dbReference type="GO" id="GO:0006303">
    <property type="term" value="P:double-strand break repair via nonhomologous end joining"/>
    <property type="evidence" value="ECO:0007669"/>
    <property type="project" value="TreeGrafter"/>
</dbReference>